<proteinExistence type="predicted"/>
<accession>A0ABT9G2K2</accession>
<reference evidence="3 4" key="1">
    <citation type="submission" date="2023-08" db="EMBL/GenBank/DDBJ databases">
        <authorList>
            <person name="Roldan D.M."/>
            <person name="Menes R.J."/>
        </authorList>
    </citation>
    <scope>NUCLEOTIDE SEQUENCE [LARGE SCALE GENOMIC DNA]</scope>
    <source>
        <strain evidence="3 4">CCM 2812</strain>
    </source>
</reference>
<dbReference type="Gene3D" id="1.25.40.10">
    <property type="entry name" value="Tetratricopeptide repeat domain"/>
    <property type="match status" value="1"/>
</dbReference>
<evidence type="ECO:0000256" key="1">
    <source>
        <dbReference type="SAM" id="SignalP"/>
    </source>
</evidence>
<keyword evidence="4" id="KW-1185">Reference proteome</keyword>
<dbReference type="NCBIfam" id="NF033920">
    <property type="entry name" value="C39_PA2778_fam"/>
    <property type="match status" value="1"/>
</dbReference>
<dbReference type="Proteomes" id="UP001235760">
    <property type="component" value="Unassembled WGS sequence"/>
</dbReference>
<feature type="domain" description="Peptidase C39-like" evidence="2">
    <location>
        <begin position="72"/>
        <end position="180"/>
    </location>
</feature>
<keyword evidence="1" id="KW-0732">Signal</keyword>
<feature type="chain" id="PRO_5045684404" evidence="1">
    <location>
        <begin position="27"/>
        <end position="349"/>
    </location>
</feature>
<name>A0ABT9G2K2_LEPDI</name>
<dbReference type="InterPro" id="IPR011990">
    <property type="entry name" value="TPR-like_helical_dom_sf"/>
</dbReference>
<evidence type="ECO:0000313" key="3">
    <source>
        <dbReference type="EMBL" id="MDP4300641.1"/>
    </source>
</evidence>
<comment type="caution">
    <text evidence="3">The sequence shown here is derived from an EMBL/GenBank/DDBJ whole genome shotgun (WGS) entry which is preliminary data.</text>
</comment>
<sequence>MRTRPARRAAALAFVLSLSLSTGLLTGCASLYPPPQTEALVAAQRSDGHPADRPLRTELSAVPFFPPTDAAQARHCGPLALASLLAVIDRPADPAALASATYLPARAGSLQTEMLATARRHGAYTVVGPATLPGLFDELDAGRPVLVLLNLGLGGPTSWFARWHYAVLIGHDRQRREVILRSGDEPAQRLPWETFEYTWARAGHWSALLLRPGELPLAASDEALESAALDLDRVAAAPDALAVWLRLAQREPLRPVVALGAANRLVAAARLDEAAALLVRAAGQRPQAALYNNLAHVQALRGQPAEARAALAQALSLARQDAEAGEPRWLAVVRESALELGQADLLGPP</sequence>
<protein>
    <submittedName>
        <fullName evidence="3">PA2778 family cysteine peptidase</fullName>
    </submittedName>
</protein>
<organism evidence="3 4">
    <name type="scientific">Leptothrix discophora</name>
    <dbReference type="NCBI Taxonomy" id="89"/>
    <lineage>
        <taxon>Bacteria</taxon>
        <taxon>Pseudomonadati</taxon>
        <taxon>Pseudomonadota</taxon>
        <taxon>Betaproteobacteria</taxon>
        <taxon>Burkholderiales</taxon>
        <taxon>Sphaerotilaceae</taxon>
        <taxon>Leptothrix</taxon>
    </lineage>
</organism>
<evidence type="ECO:0000313" key="4">
    <source>
        <dbReference type="Proteomes" id="UP001235760"/>
    </source>
</evidence>
<feature type="signal peptide" evidence="1">
    <location>
        <begin position="1"/>
        <end position="26"/>
    </location>
</feature>
<dbReference type="InterPro" id="IPR039564">
    <property type="entry name" value="Peptidase_C39-like"/>
</dbReference>
<evidence type="ECO:0000259" key="2">
    <source>
        <dbReference type="Pfam" id="PF13529"/>
    </source>
</evidence>
<dbReference type="Pfam" id="PF13529">
    <property type="entry name" value="Peptidase_C39_2"/>
    <property type="match status" value="1"/>
</dbReference>
<dbReference type="RefSeq" id="WP_305749183.1">
    <property type="nucleotide sequence ID" value="NZ_JAUZEE010000003.1"/>
</dbReference>
<dbReference type="SUPFAM" id="SSF48452">
    <property type="entry name" value="TPR-like"/>
    <property type="match status" value="1"/>
</dbReference>
<dbReference type="Gene3D" id="3.90.70.10">
    <property type="entry name" value="Cysteine proteinases"/>
    <property type="match status" value="1"/>
</dbReference>
<gene>
    <name evidence="3" type="ORF">Q8X39_08335</name>
</gene>
<dbReference type="EMBL" id="JAUZEE010000003">
    <property type="protein sequence ID" value="MDP4300641.1"/>
    <property type="molecule type" value="Genomic_DNA"/>
</dbReference>
<dbReference type="PROSITE" id="PS51257">
    <property type="entry name" value="PROKAR_LIPOPROTEIN"/>
    <property type="match status" value="1"/>
</dbReference>